<organism evidence="2 3">
    <name type="scientific">Symbiodinium microadriaticum</name>
    <name type="common">Dinoflagellate</name>
    <name type="synonym">Zooxanthella microadriatica</name>
    <dbReference type="NCBI Taxonomy" id="2951"/>
    <lineage>
        <taxon>Eukaryota</taxon>
        <taxon>Sar</taxon>
        <taxon>Alveolata</taxon>
        <taxon>Dinophyceae</taxon>
        <taxon>Suessiales</taxon>
        <taxon>Symbiodiniaceae</taxon>
        <taxon>Symbiodinium</taxon>
    </lineage>
</organism>
<dbReference type="AlphaFoldDB" id="A0A1Q9BXK0"/>
<proteinExistence type="predicted"/>
<feature type="region of interest" description="Disordered" evidence="1">
    <location>
        <begin position="1"/>
        <end position="132"/>
    </location>
</feature>
<sequence>MMGNSLPMEERVPEPDAGAQSIPEPESGAQSIPEPESGAQSVPEPESGAQIVPEPESGAQIVPELENGAMRVPEQDGGAPSAQEVVSSPEAAGSYAANVGSPGTPQSIPSLGPGRYNPPPSPRDSPVADRVSAQPVVIADDDAEAWGTWRAPPSAAADVPAEQAGGVVPAEDRETKRPRRGLPSGSKVQLSAVPVPGESEERLLRQVFMEEQRRRIQEALSLGIRLQAAEDEPLPMLSHYHGRPSSTESMYDSLSYAMTDRGFLTRVSFGAGSRYVPGGSSGITGEGRLDRPEEFLEETPYLPPRLPLYPEPEQPRQQKLMIDASTITENALEEWSAWLLSARQGRSLREWGILSSDIVTAIQYLSESPPEVPFATKGGRWSNAGRAGRLGADASLVQVIFHSLWYCSGGSEQCYRWPRTVADGWFELESPEIHSVKGFGNVFVWQFRSSMVEVPVAVVRLEKVAETAEAAKKAAEAALTRDPFDARAAASSVDPGDKVPGSGFGGISRRFPSLTIM</sequence>
<evidence type="ECO:0000313" key="2">
    <source>
        <dbReference type="EMBL" id="OLP75392.1"/>
    </source>
</evidence>
<comment type="caution">
    <text evidence="2">The sequence shown here is derived from an EMBL/GenBank/DDBJ whole genome shotgun (WGS) entry which is preliminary data.</text>
</comment>
<keyword evidence="3" id="KW-1185">Reference proteome</keyword>
<dbReference type="OrthoDB" id="10600457at2759"/>
<protein>
    <submittedName>
        <fullName evidence="2">Uncharacterized protein</fullName>
    </submittedName>
</protein>
<evidence type="ECO:0000256" key="1">
    <source>
        <dbReference type="SAM" id="MobiDB-lite"/>
    </source>
</evidence>
<evidence type="ECO:0000313" key="3">
    <source>
        <dbReference type="Proteomes" id="UP000186817"/>
    </source>
</evidence>
<reference evidence="2 3" key="1">
    <citation type="submission" date="2016-02" db="EMBL/GenBank/DDBJ databases">
        <title>Genome analysis of coral dinoflagellate symbionts highlights evolutionary adaptations to a symbiotic lifestyle.</title>
        <authorList>
            <person name="Aranda M."/>
            <person name="Li Y."/>
            <person name="Liew Y.J."/>
            <person name="Baumgarten S."/>
            <person name="Simakov O."/>
            <person name="Wilson M."/>
            <person name="Piel J."/>
            <person name="Ashoor H."/>
            <person name="Bougouffa S."/>
            <person name="Bajic V.B."/>
            <person name="Ryu T."/>
            <person name="Ravasi T."/>
            <person name="Bayer T."/>
            <person name="Micklem G."/>
            <person name="Kim H."/>
            <person name="Bhak J."/>
            <person name="Lajeunesse T.C."/>
            <person name="Voolstra C.R."/>
        </authorList>
    </citation>
    <scope>NUCLEOTIDE SEQUENCE [LARGE SCALE GENOMIC DNA]</scope>
    <source>
        <strain evidence="2 3">CCMP2467</strain>
    </source>
</reference>
<feature type="region of interest" description="Disordered" evidence="1">
    <location>
        <begin position="151"/>
        <end position="194"/>
    </location>
</feature>
<name>A0A1Q9BXK0_SYMMI</name>
<gene>
    <name evidence="2" type="ORF">AK812_SmicGene44819</name>
</gene>
<accession>A0A1Q9BXK0</accession>
<dbReference type="EMBL" id="LSRX01002525">
    <property type="protein sequence ID" value="OLP75392.1"/>
    <property type="molecule type" value="Genomic_DNA"/>
</dbReference>
<dbReference type="Proteomes" id="UP000186817">
    <property type="component" value="Unassembled WGS sequence"/>
</dbReference>